<dbReference type="InterPro" id="IPR001810">
    <property type="entry name" value="F-box_dom"/>
</dbReference>
<dbReference type="AlphaFoldDB" id="A0AAU9MXI8"/>
<reference evidence="2 3" key="1">
    <citation type="submission" date="2022-01" db="EMBL/GenBank/DDBJ databases">
        <authorList>
            <person name="Xiong W."/>
            <person name="Schranz E."/>
        </authorList>
    </citation>
    <scope>NUCLEOTIDE SEQUENCE [LARGE SCALE GENOMIC DNA]</scope>
</reference>
<accession>A0AAU9MXI8</accession>
<dbReference type="SUPFAM" id="SSF81383">
    <property type="entry name" value="F-box domain"/>
    <property type="match status" value="1"/>
</dbReference>
<evidence type="ECO:0000313" key="2">
    <source>
        <dbReference type="EMBL" id="CAH1426660.1"/>
    </source>
</evidence>
<dbReference type="NCBIfam" id="TIGR01640">
    <property type="entry name" value="F_box_assoc_1"/>
    <property type="match status" value="1"/>
</dbReference>
<dbReference type="Gene3D" id="1.20.1280.50">
    <property type="match status" value="1"/>
</dbReference>
<feature type="domain" description="F-box" evidence="1">
    <location>
        <begin position="22"/>
        <end position="61"/>
    </location>
</feature>
<dbReference type="InterPro" id="IPR015915">
    <property type="entry name" value="Kelch-typ_b-propeller"/>
</dbReference>
<sequence>MLSVLKFHLLPKIQDYTMSDYLCQELIIAMFTRLPPKSLLRFRSLSKSWYSCISSPSFIRMHGSRSTQKLLLRHHLRYGVEYFHTLLSDDFYTLHSEDQLPLCPTEGYNGITAVQFPCSRAFIIVGSCDGIFCLSEHKKGISLWNPSIRRKKSLPDCPRRPRGPLEGFGLALGFGFDPISDDYNIVQISYARESSYFYSLKTGSWCAIASPTPFFSEVRRGIWGSCFVNGALHWVVDRYHTESHHSEIPCIMTFDLSTHVFGMIPLPEPFRRLTRLTTFQGSLAMISGYDDNSYYSDCWIWVRRDDSWSVVYKSKENQFKGGSIMGVLQPTINRDFLLSAMNDQGMEVYLIKMGTQSRLVEFHAASFISEIVQCVESLHLLENACEANQLLVS</sequence>
<keyword evidence="3" id="KW-1185">Reference proteome</keyword>
<organism evidence="2 3">
    <name type="scientific">Lactuca virosa</name>
    <dbReference type="NCBI Taxonomy" id="75947"/>
    <lineage>
        <taxon>Eukaryota</taxon>
        <taxon>Viridiplantae</taxon>
        <taxon>Streptophyta</taxon>
        <taxon>Embryophyta</taxon>
        <taxon>Tracheophyta</taxon>
        <taxon>Spermatophyta</taxon>
        <taxon>Magnoliopsida</taxon>
        <taxon>eudicotyledons</taxon>
        <taxon>Gunneridae</taxon>
        <taxon>Pentapetalae</taxon>
        <taxon>asterids</taxon>
        <taxon>campanulids</taxon>
        <taxon>Asterales</taxon>
        <taxon>Asteraceae</taxon>
        <taxon>Cichorioideae</taxon>
        <taxon>Cichorieae</taxon>
        <taxon>Lactucinae</taxon>
        <taxon>Lactuca</taxon>
    </lineage>
</organism>
<dbReference type="Pfam" id="PF00646">
    <property type="entry name" value="F-box"/>
    <property type="match status" value="1"/>
</dbReference>
<name>A0AAU9MXI8_9ASTR</name>
<dbReference type="SUPFAM" id="SSF117281">
    <property type="entry name" value="Kelch motif"/>
    <property type="match status" value="1"/>
</dbReference>
<proteinExistence type="predicted"/>
<dbReference type="Pfam" id="PF08268">
    <property type="entry name" value="FBA_3"/>
    <property type="match status" value="1"/>
</dbReference>
<dbReference type="InterPro" id="IPR050796">
    <property type="entry name" value="SCF_F-box_component"/>
</dbReference>
<dbReference type="Proteomes" id="UP001157418">
    <property type="component" value="Unassembled WGS sequence"/>
</dbReference>
<evidence type="ECO:0000259" key="1">
    <source>
        <dbReference type="SMART" id="SM00256"/>
    </source>
</evidence>
<protein>
    <recommendedName>
        <fullName evidence="1">F-box domain-containing protein</fullName>
    </recommendedName>
</protein>
<dbReference type="InterPro" id="IPR017451">
    <property type="entry name" value="F-box-assoc_interact_dom"/>
</dbReference>
<dbReference type="InterPro" id="IPR036047">
    <property type="entry name" value="F-box-like_dom_sf"/>
</dbReference>
<dbReference type="SMART" id="SM00256">
    <property type="entry name" value="FBOX"/>
    <property type="match status" value="1"/>
</dbReference>
<dbReference type="EMBL" id="CAKMRJ010002223">
    <property type="protein sequence ID" value="CAH1426660.1"/>
    <property type="molecule type" value="Genomic_DNA"/>
</dbReference>
<dbReference type="InterPro" id="IPR013187">
    <property type="entry name" value="F-box-assoc_dom_typ3"/>
</dbReference>
<dbReference type="PANTHER" id="PTHR31672:SF6">
    <property type="entry name" value="F-BOX DOMAIN-CONTAINING PROTEIN"/>
    <property type="match status" value="1"/>
</dbReference>
<dbReference type="Gene3D" id="2.120.10.80">
    <property type="entry name" value="Kelch-type beta propeller"/>
    <property type="match status" value="1"/>
</dbReference>
<comment type="caution">
    <text evidence="2">The sequence shown here is derived from an EMBL/GenBank/DDBJ whole genome shotgun (WGS) entry which is preliminary data.</text>
</comment>
<dbReference type="PANTHER" id="PTHR31672">
    <property type="entry name" value="BNACNNG10540D PROTEIN"/>
    <property type="match status" value="1"/>
</dbReference>
<evidence type="ECO:0000313" key="3">
    <source>
        <dbReference type="Proteomes" id="UP001157418"/>
    </source>
</evidence>
<gene>
    <name evidence="2" type="ORF">LVIROSA_LOCUS13728</name>
</gene>